<reference evidence="2 3" key="1">
    <citation type="submission" date="2019-12" db="EMBL/GenBank/DDBJ databases">
        <authorList>
            <person name="Dong K."/>
        </authorList>
    </citation>
    <scope>NUCLEOTIDE SEQUENCE [LARGE SCALE GENOMIC DNA]</scope>
    <source>
        <strain evidence="2 3">JCM 31225</strain>
    </source>
</reference>
<evidence type="ECO:0008006" key="4">
    <source>
        <dbReference type="Google" id="ProtNLM"/>
    </source>
</evidence>
<dbReference type="SUPFAM" id="SSF51126">
    <property type="entry name" value="Pectin lyase-like"/>
    <property type="match status" value="1"/>
</dbReference>
<dbReference type="Proteomes" id="UP000435036">
    <property type="component" value="Unassembled WGS sequence"/>
</dbReference>
<accession>A0A6N8KYG9</accession>
<gene>
    <name evidence="2" type="ORF">GQF63_10850</name>
</gene>
<proteinExistence type="predicted"/>
<feature type="signal peptide" evidence="1">
    <location>
        <begin position="1"/>
        <end position="26"/>
    </location>
</feature>
<feature type="chain" id="PRO_5026833295" description="Right-handed parallel beta-helix repeat-containing protein" evidence="1">
    <location>
        <begin position="27"/>
        <end position="775"/>
    </location>
</feature>
<dbReference type="InterPro" id="IPR011050">
    <property type="entry name" value="Pectin_lyase_fold/virulence"/>
</dbReference>
<protein>
    <recommendedName>
        <fullName evidence="4">Right-handed parallel beta-helix repeat-containing protein</fullName>
    </recommendedName>
</protein>
<keyword evidence="1" id="KW-0732">Signal</keyword>
<organism evidence="2 3">
    <name type="scientific">Sphingobacterium humi</name>
    <dbReference type="NCBI Taxonomy" id="1796905"/>
    <lineage>
        <taxon>Bacteria</taxon>
        <taxon>Pseudomonadati</taxon>
        <taxon>Bacteroidota</taxon>
        <taxon>Sphingobacteriia</taxon>
        <taxon>Sphingobacteriales</taxon>
        <taxon>Sphingobacteriaceae</taxon>
        <taxon>Sphingobacterium</taxon>
    </lineage>
</organism>
<evidence type="ECO:0000256" key="1">
    <source>
        <dbReference type="SAM" id="SignalP"/>
    </source>
</evidence>
<dbReference type="RefSeq" id="WP_160369252.1">
    <property type="nucleotide sequence ID" value="NZ_WSQA01000007.1"/>
</dbReference>
<dbReference type="EMBL" id="WSQA01000007">
    <property type="protein sequence ID" value="MVZ62523.1"/>
    <property type="molecule type" value="Genomic_DNA"/>
</dbReference>
<evidence type="ECO:0000313" key="3">
    <source>
        <dbReference type="Proteomes" id="UP000435036"/>
    </source>
</evidence>
<comment type="caution">
    <text evidence="2">The sequence shown here is derived from an EMBL/GenBank/DDBJ whole genome shotgun (WGS) entry which is preliminary data.</text>
</comment>
<dbReference type="OrthoDB" id="1392576at2"/>
<evidence type="ECO:0000313" key="2">
    <source>
        <dbReference type="EMBL" id="MVZ62523.1"/>
    </source>
</evidence>
<name>A0A6N8KYG9_9SPHI</name>
<keyword evidence="3" id="KW-1185">Reference proteome</keyword>
<dbReference type="AlphaFoldDB" id="A0A6N8KYG9"/>
<sequence length="775" mass="86537">MNARRNIIKSLGVGMLLAGTAGVASAKDDKEKQEGEIKVFPTVAAMLRNKRLQAGQFVYTQGYFQAGDGGHASYILQTQSDAFKTALPLENGLFAQLTALDAVNYRMFGAKGDAQYDDGIAIKAAHQYANAYQLPVHNLNGEFWIKETHSILIQTSVDWGETVIHIDESFNNTKDFKFIIGSRQELKSIDLEASVKQQLVQHLVPGVQEIAALAPYRGSLIYMEDKNDRVGYREGDRYGGQSWAKQELFFVEDHGKVLGDIAYEFKDISSFEVIPVDDTYLYMRGGCFVLTGNSTGTGYTKNGFLIRRSRTIIAQQVVRLEQGASDVAMVARTGFYNFHKVFEVRLEDIKLIPYEQDREGKERDVPMGTYGISGDRILYGTFRNVTAEGGKVHWGVFGTNMNKNFSIEQCKLNRVDVHFHCWNLRILNSQIGFRGISVTGGGDLTIQNCTVEGRNIVNFRRDFGSKWDGDIRISNVRFMPIGTFQVCLLDLNPANFNYHYPIVLGKSIILENIVVDALKLTGQPEIYAMSLPVFSKMSHGERVIFPSYIEFSNISCRGKLSGLKILNMVNPEGFYTEQLGSYDGIRLARNVRIKVENVDLEAIKTVLTSKKPYHVAISSGNYAQADAHSLYLDLEISNCKGLLLHAEQTPMLLQIRNTDISALSFGDGGKMEGRLTVDQSFIAPEITKEEQIQLDMQASLGAFMSNTIIYSPRLNGQYRPDLLGQYSFIKLNGALQGNHVNSRLGPDILGYVKQKGIKLTAAFLQKLSLHAEAYD</sequence>